<dbReference type="AlphaFoldDB" id="A0A0D2I9Q1"/>
<dbReference type="GeneID" id="25296616"/>
<dbReference type="RefSeq" id="XP_013269740.1">
    <property type="nucleotide sequence ID" value="XM_013414286.1"/>
</dbReference>
<proteinExistence type="predicted"/>
<gene>
    <name evidence="2" type="ORF">Z518_08545</name>
</gene>
<accession>A0A0D2I9Q1</accession>
<protein>
    <submittedName>
        <fullName evidence="2">Uncharacterized protein</fullName>
    </submittedName>
</protein>
<keyword evidence="1" id="KW-0472">Membrane</keyword>
<dbReference type="Proteomes" id="UP000053617">
    <property type="component" value="Unassembled WGS sequence"/>
</dbReference>
<keyword evidence="1" id="KW-1133">Transmembrane helix</keyword>
<evidence type="ECO:0000313" key="2">
    <source>
        <dbReference type="EMBL" id="KIX02604.1"/>
    </source>
</evidence>
<dbReference type="HOGENOM" id="CLU_2759184_0_0_1"/>
<dbReference type="OrthoDB" id="5213892at2759"/>
<evidence type="ECO:0000256" key="1">
    <source>
        <dbReference type="SAM" id="Phobius"/>
    </source>
</evidence>
<organism evidence="2 3">
    <name type="scientific">Rhinocladiella mackenziei CBS 650.93</name>
    <dbReference type="NCBI Taxonomy" id="1442369"/>
    <lineage>
        <taxon>Eukaryota</taxon>
        <taxon>Fungi</taxon>
        <taxon>Dikarya</taxon>
        <taxon>Ascomycota</taxon>
        <taxon>Pezizomycotina</taxon>
        <taxon>Eurotiomycetes</taxon>
        <taxon>Chaetothyriomycetidae</taxon>
        <taxon>Chaetothyriales</taxon>
        <taxon>Herpotrichiellaceae</taxon>
        <taxon>Rhinocladiella</taxon>
    </lineage>
</organism>
<sequence>MAILAMGRPLWTTDVSERRVWNTDQAPFRFFVAGLLYADVISGFSLMTAMFARLSRKFDFYRGRFGRSGV</sequence>
<name>A0A0D2I9Q1_9EURO</name>
<keyword evidence="1" id="KW-0812">Transmembrane</keyword>
<dbReference type="VEuPathDB" id="FungiDB:Z518_08545"/>
<feature type="transmembrane region" description="Helical" evidence="1">
    <location>
        <begin position="30"/>
        <end position="52"/>
    </location>
</feature>
<dbReference type="EMBL" id="KN847480">
    <property type="protein sequence ID" value="KIX02604.1"/>
    <property type="molecule type" value="Genomic_DNA"/>
</dbReference>
<reference evidence="2 3" key="1">
    <citation type="submission" date="2015-01" db="EMBL/GenBank/DDBJ databases">
        <title>The Genome Sequence of Rhinocladiella mackenzie CBS 650.93.</title>
        <authorList>
            <consortium name="The Broad Institute Genomics Platform"/>
            <person name="Cuomo C."/>
            <person name="de Hoog S."/>
            <person name="Gorbushina A."/>
            <person name="Stielow B."/>
            <person name="Teixiera M."/>
            <person name="Abouelleil A."/>
            <person name="Chapman S.B."/>
            <person name="Priest M."/>
            <person name="Young S.K."/>
            <person name="Wortman J."/>
            <person name="Nusbaum C."/>
            <person name="Birren B."/>
        </authorList>
    </citation>
    <scope>NUCLEOTIDE SEQUENCE [LARGE SCALE GENOMIC DNA]</scope>
    <source>
        <strain evidence="2 3">CBS 650.93</strain>
    </source>
</reference>
<keyword evidence="3" id="KW-1185">Reference proteome</keyword>
<evidence type="ECO:0000313" key="3">
    <source>
        <dbReference type="Proteomes" id="UP000053617"/>
    </source>
</evidence>